<feature type="region of interest" description="Disordered" evidence="1">
    <location>
        <begin position="989"/>
        <end position="1033"/>
    </location>
</feature>
<protein>
    <submittedName>
        <fullName evidence="2">GrBNV gp28-like protein-like protein</fullName>
    </submittedName>
</protein>
<dbReference type="KEGG" id="vg:80535622"/>
<dbReference type="GeneID" id="80535622"/>
<feature type="region of interest" description="Disordered" evidence="1">
    <location>
        <begin position="1265"/>
        <end position="1311"/>
    </location>
</feature>
<proteinExistence type="predicted"/>
<feature type="compositionally biased region" description="Low complexity" evidence="1">
    <location>
        <begin position="994"/>
        <end position="1007"/>
    </location>
</feature>
<organism evidence="2 3">
    <name type="scientific">Mauternbach virus</name>
    <dbReference type="NCBI Taxonomy" id="2486603"/>
    <lineage>
        <taxon>Viruses</taxon>
        <taxon>Viruses incertae sedis</taxon>
        <taxon>Naldaviricetes</taxon>
        <taxon>Lefavirales</taxon>
        <taxon>Nudiviridae</taxon>
        <taxon>Alphanudivirus</taxon>
        <taxon>Alphanudivirus quartudromelanogasteris</taxon>
    </lineage>
</organism>
<reference evidence="3" key="1">
    <citation type="submission" date="2018-02" db="EMBL/GenBank/DDBJ databases">
        <title>A New Nudivirus from Drosophila melanogaster.</title>
        <authorList>
            <consortium name="DrosEU"/>
            <person name="Obbard D.J."/>
            <person name="Staubach F."/>
            <person name="Betancourt A."/>
        </authorList>
    </citation>
    <scope>NUCLEOTIDE SEQUENCE [LARGE SCALE GENOMIC DNA]</scope>
</reference>
<dbReference type="RefSeq" id="YP_010797644.1">
    <property type="nucleotide sequence ID" value="NC_076232.1"/>
</dbReference>
<evidence type="ECO:0000313" key="3">
    <source>
        <dbReference type="Proteomes" id="UP000679071"/>
    </source>
</evidence>
<name>A0A3G3E862_9VIRU</name>
<feature type="region of interest" description="Disordered" evidence="1">
    <location>
        <begin position="216"/>
        <end position="330"/>
    </location>
</feature>
<feature type="region of interest" description="Disordered" evidence="1">
    <location>
        <begin position="1082"/>
        <end position="1123"/>
    </location>
</feature>
<evidence type="ECO:0000313" key="2">
    <source>
        <dbReference type="EMBL" id="AYP97893.1"/>
    </source>
</evidence>
<feature type="compositionally biased region" description="Basic and acidic residues" evidence="1">
    <location>
        <begin position="273"/>
        <end position="285"/>
    </location>
</feature>
<dbReference type="Proteomes" id="UP000679071">
    <property type="component" value="Segment"/>
</dbReference>
<feature type="compositionally biased region" description="Low complexity" evidence="1">
    <location>
        <begin position="286"/>
        <end position="306"/>
    </location>
</feature>
<keyword evidence="3" id="KW-1185">Reference proteome</keyword>
<feature type="compositionally biased region" description="Basic residues" evidence="1">
    <location>
        <begin position="1091"/>
        <end position="1111"/>
    </location>
</feature>
<feature type="compositionally biased region" description="Acidic residues" evidence="1">
    <location>
        <begin position="1011"/>
        <end position="1027"/>
    </location>
</feature>
<sequence>MNFFCFSINFFLYIYLQIKMNNCDLYYSNKIYKYNNQYDGNSSENYDSDYDGDSEEDCIIKSSTNADSTVEQPQQQLPTVIENIKPDTNMVSMNVNAEVTTDLKKKSKTPNSSPQHLNKSIRIQKTSSIIPKKRKLPIPVENKSTSSIDNNIALCQPFKMQRTSTPIMFTAPPDRIDTIDPSCDDLVHNNISCIKASDDESSKPNELKRLTMKVSFGNPKWNNRSDHMNDVDGDEQNFDEAHNANNIDDNINNNNHNNDAANLDDFETDDDDVKDRDYVCSDRRSSASASSETSSSDSSSSESSASESEDEVPTEKHKTKKMQITPSKSENNYNTEISKVTLYHEFVTPTPTTIVRRPLLSTTDIDESNEQKVISAVIFREIAPMGDYKCPKYKQLKQSMEKKCITKKTYTAKMCYYKDTNDVTNDDSASPVKKPRKQNVQPRDFCKISYGTQKPNTDSEMIYNDKNLKSLAKIVKSILVEQNNQTTSEPMSSDLKKSKSNNVHKLSDVRVIPSKSGDILRNLSIDHFNHTQHFRAVINNKTVYVPNYTLVYGAVPSHMCEFIQYMIKSNYNTPNMYMYDGDLEIQAYCYWLLVSQDLLKWKNDLSRAPLKRLLENACALITNQSLRERISRFANFRDSRITAECLLQIKYNYVDIMASLNNIVSETEYELAKFTWNNFMAKCGIHHYSCPHTLHEIAANATLVKTQLEATLHDLQLQNADYESGIKFTVPETEQLFNYVLRLFPTKYKIRPLQISTTNAFVHLCNMFAYHIIEMGILTGNGTKITKNHVAGFRSRHLKLLSINTMQLKIPIFTNKFRSMSSTIHSAISMYYSKNLSGYEIPTIKMDRNASEYLFEMINLVLLKRSEFLCHFNKDDVFQQKDCITVILSHEIDDLFESPEFTSIHDIDAWTRTDDADLNQYNETSGVLEKSFYDTYIEEDNKLREQLESDYSCDEDFETIEISDDELAELKIELKDITTMHTRELIYIKGDGDSSSNNTKNKYKYNSATDSESDGDNDDDDDDDDNVDAVGITTNDVSIENHDDNIIKNNKKYINNENFINISYEINNNTITTTTRLANNDPSIENEKITSPKKKTATKTTNPKRKLKTKKNQITDPNDDTESQTKVMTKSEKLKKKKAKAKANKTAIEEACLNDEHYKWSRDRTNSRAKCVMCGKASTSKCINIGTAIWVTCCTKCHTKLVLDRNKPNPEYDHAEILRRIEYQYKMPVAFNIEQKFIERCDFNYVFATKKYNRANGSKSLYKRLRKTLPPGGDNNNKNDKNTAVGSSDSENDDDDDSSTNNNDNGKIMAE</sequence>
<evidence type="ECO:0000256" key="1">
    <source>
        <dbReference type="SAM" id="MobiDB-lite"/>
    </source>
</evidence>
<dbReference type="EMBL" id="MG969167">
    <property type="protein sequence ID" value="AYP97893.1"/>
    <property type="molecule type" value="Genomic_DNA"/>
</dbReference>
<feature type="compositionally biased region" description="Acidic residues" evidence="1">
    <location>
        <begin position="262"/>
        <end position="272"/>
    </location>
</feature>
<accession>A0A3G3E862</accession>
<feature type="compositionally biased region" description="Low complexity" evidence="1">
    <location>
        <begin position="243"/>
        <end position="261"/>
    </location>
</feature>